<dbReference type="InterPro" id="IPR051210">
    <property type="entry name" value="Ub_ligase/GEF_domain"/>
</dbReference>
<name>A0ABW2M2L3_9FLAO</name>
<comment type="caution">
    <text evidence="2">The sequence shown here is derived from an EMBL/GenBank/DDBJ whole genome shotgun (WGS) entry which is preliminary data.</text>
</comment>
<protein>
    <submittedName>
        <fullName evidence="2">Uncharacterized protein</fullName>
    </submittedName>
</protein>
<proteinExistence type="predicted"/>
<keyword evidence="1" id="KW-0677">Repeat</keyword>
<evidence type="ECO:0000313" key="2">
    <source>
        <dbReference type="EMBL" id="MFC7347981.1"/>
    </source>
</evidence>
<organism evidence="2 3">
    <name type="scientific">Chryseobacterium zhengzhouense</name>
    <dbReference type="NCBI Taxonomy" id="1636086"/>
    <lineage>
        <taxon>Bacteria</taxon>
        <taxon>Pseudomonadati</taxon>
        <taxon>Bacteroidota</taxon>
        <taxon>Flavobacteriia</taxon>
        <taxon>Flavobacteriales</taxon>
        <taxon>Weeksellaceae</taxon>
        <taxon>Chryseobacterium group</taxon>
        <taxon>Chryseobacterium</taxon>
    </lineage>
</organism>
<evidence type="ECO:0000313" key="3">
    <source>
        <dbReference type="Proteomes" id="UP001596550"/>
    </source>
</evidence>
<dbReference type="Gene3D" id="2.130.10.30">
    <property type="entry name" value="Regulator of chromosome condensation 1/beta-lactamase-inhibitor protein II"/>
    <property type="match status" value="1"/>
</dbReference>
<dbReference type="PANTHER" id="PTHR22870:SF408">
    <property type="entry name" value="OS09G0560450 PROTEIN"/>
    <property type="match status" value="1"/>
</dbReference>
<gene>
    <name evidence="2" type="ORF">ACFQO9_14740</name>
</gene>
<dbReference type="SUPFAM" id="SSF50985">
    <property type="entry name" value="RCC1/BLIP-II"/>
    <property type="match status" value="1"/>
</dbReference>
<dbReference type="PROSITE" id="PS50012">
    <property type="entry name" value="RCC1_3"/>
    <property type="match status" value="1"/>
</dbReference>
<dbReference type="InterPro" id="IPR009091">
    <property type="entry name" value="RCC1/BLIP-II"/>
</dbReference>
<dbReference type="EMBL" id="JBHTCR010000007">
    <property type="protein sequence ID" value="MFC7347981.1"/>
    <property type="molecule type" value="Genomic_DNA"/>
</dbReference>
<evidence type="ECO:0000256" key="1">
    <source>
        <dbReference type="ARBA" id="ARBA00022737"/>
    </source>
</evidence>
<accession>A0ABW2M2L3</accession>
<dbReference type="PANTHER" id="PTHR22870">
    <property type="entry name" value="REGULATOR OF CHROMOSOME CONDENSATION"/>
    <property type="match status" value="1"/>
</dbReference>
<dbReference type="Proteomes" id="UP001596550">
    <property type="component" value="Unassembled WGS sequence"/>
</dbReference>
<dbReference type="InterPro" id="IPR000408">
    <property type="entry name" value="Reg_chr_condens"/>
</dbReference>
<reference evidence="3" key="1">
    <citation type="journal article" date="2019" name="Int. J. Syst. Evol. Microbiol.">
        <title>The Global Catalogue of Microorganisms (GCM) 10K type strain sequencing project: providing services to taxonomists for standard genome sequencing and annotation.</title>
        <authorList>
            <consortium name="The Broad Institute Genomics Platform"/>
            <consortium name="The Broad Institute Genome Sequencing Center for Infectious Disease"/>
            <person name="Wu L."/>
            <person name="Ma J."/>
        </authorList>
    </citation>
    <scope>NUCLEOTIDE SEQUENCE [LARGE SCALE GENOMIC DNA]</scope>
    <source>
        <strain evidence="3">CCUG 54781</strain>
    </source>
</reference>
<keyword evidence="3" id="KW-1185">Reference proteome</keyword>
<sequence>MMKNIYVLTVFLLFLTGILSGVKAQYCISGCNSNAFVYSTDPNTLEYDNMISVFHSSMAKEKDGTFKIWGQGAGSDGVKAIYTPTVIAPNASVTTVNYNYTGSPLRVAAASVEASSQQFAILTTDGLYVWGTVNTLISNSITNNATFNKITVNGKSDGLPPGVNPTDVKMMFGAPLTLAIVTCTGEAWILSGIGSKNGDGTVDNTANSIVWHRVKTADAGNPNLANVVAMRGSQYAMFALTSTGKLYTWGTNTYINNAAAAANRTYATEVIAPAGAVPKMIGMTQYKSTQAAIPAHSYYLLATDGKLYGMGNNTNKQLGDGTTTERTGWVQPQKVTNQNGQGTGVLENIAYISPNEHSTYSNTAAINVLTTNFKQWAWGNNSGNMLGGASSGTNYDPIFMPGQSTSANGLSVTDEVVAIETGGHTTVNVKKCSQYFGYVGHKTNGSMGDGSELGGNPNTYSYSTAILVVCGADAGPRIQNLNICQGTTANLNNAVQEANPSEVEWHATNDVNSPVITNVTSVGPGTYYGFFTVASGKCRIVGSVITVAYYDAAGAYANNCTCTKDGSTTTGGAPTKFGITTLNKLSRWPEGVPNGFIALESKDKGFVITRVANSGVITEPKKGMLIYDIADQCVKLYNGSFWRCLKKSCNDY</sequence>
<dbReference type="Pfam" id="PF00415">
    <property type="entry name" value="RCC1"/>
    <property type="match status" value="1"/>
</dbReference>